<dbReference type="GO" id="GO:0006508">
    <property type="term" value="P:proteolysis"/>
    <property type="evidence" value="ECO:0007669"/>
    <property type="project" value="UniProtKB-KW"/>
</dbReference>
<organism evidence="6">
    <name type="scientific">hydrothermal vent metagenome</name>
    <dbReference type="NCBI Taxonomy" id="652676"/>
    <lineage>
        <taxon>unclassified sequences</taxon>
        <taxon>metagenomes</taxon>
        <taxon>ecological metagenomes</taxon>
    </lineage>
</organism>
<keyword evidence="4" id="KW-0862">Zinc</keyword>
<gene>
    <name evidence="6" type="ORF">MNBD_PLANCTO02-796</name>
</gene>
<evidence type="ECO:0000256" key="4">
    <source>
        <dbReference type="ARBA" id="ARBA00022833"/>
    </source>
</evidence>
<accession>A0A3B1DW18</accession>
<dbReference type="Pfam" id="PF00413">
    <property type="entry name" value="Peptidase_M10"/>
    <property type="match status" value="1"/>
</dbReference>
<keyword evidence="2" id="KW-0479">Metal-binding</keyword>
<dbReference type="Gene3D" id="3.40.390.10">
    <property type="entry name" value="Collagenase (Catalytic Domain)"/>
    <property type="match status" value="1"/>
</dbReference>
<dbReference type="InterPro" id="IPR001818">
    <property type="entry name" value="Pept_M10_metallopeptidase"/>
</dbReference>
<dbReference type="EMBL" id="UOGL01000427">
    <property type="protein sequence ID" value="VAX40338.1"/>
    <property type="molecule type" value="Genomic_DNA"/>
</dbReference>
<name>A0A3B1DW18_9ZZZZ</name>
<evidence type="ECO:0000256" key="2">
    <source>
        <dbReference type="ARBA" id="ARBA00022723"/>
    </source>
</evidence>
<dbReference type="GO" id="GO:0031012">
    <property type="term" value="C:extracellular matrix"/>
    <property type="evidence" value="ECO:0007669"/>
    <property type="project" value="InterPro"/>
</dbReference>
<protein>
    <recommendedName>
        <fullName evidence="5">Peptidase M10 metallopeptidase domain-containing protein</fullName>
    </recommendedName>
</protein>
<proteinExistence type="predicted"/>
<reference evidence="6" key="1">
    <citation type="submission" date="2018-06" db="EMBL/GenBank/DDBJ databases">
        <authorList>
            <person name="Zhirakovskaya E."/>
        </authorList>
    </citation>
    <scope>NUCLEOTIDE SEQUENCE</scope>
</reference>
<dbReference type="AlphaFoldDB" id="A0A3B1DW18"/>
<dbReference type="InterPro" id="IPR024079">
    <property type="entry name" value="MetalloPept_cat_dom_sf"/>
</dbReference>
<evidence type="ECO:0000259" key="5">
    <source>
        <dbReference type="Pfam" id="PF00413"/>
    </source>
</evidence>
<evidence type="ECO:0000256" key="3">
    <source>
        <dbReference type="ARBA" id="ARBA00022801"/>
    </source>
</evidence>
<sequence>MYQGGAGNENKKEIVLTGVTRGVDGTTKAVHTTVGITINYYVSGGEEVLPYVVAHEAGHSLGIDHDWSTNSIMTAQVPGWYDHGKKFRKTGTSIGSTQQIKLR</sequence>
<dbReference type="GO" id="GO:0004222">
    <property type="term" value="F:metalloendopeptidase activity"/>
    <property type="evidence" value="ECO:0007669"/>
    <property type="project" value="InterPro"/>
</dbReference>
<feature type="domain" description="Peptidase M10 metallopeptidase" evidence="5">
    <location>
        <begin position="49"/>
        <end position="78"/>
    </location>
</feature>
<keyword evidence="1" id="KW-0645">Protease</keyword>
<evidence type="ECO:0000256" key="1">
    <source>
        <dbReference type="ARBA" id="ARBA00022670"/>
    </source>
</evidence>
<dbReference type="SUPFAM" id="SSF55486">
    <property type="entry name" value="Metalloproteases ('zincins'), catalytic domain"/>
    <property type="match status" value="1"/>
</dbReference>
<dbReference type="GO" id="GO:0008270">
    <property type="term" value="F:zinc ion binding"/>
    <property type="evidence" value="ECO:0007669"/>
    <property type="project" value="InterPro"/>
</dbReference>
<evidence type="ECO:0000313" key="6">
    <source>
        <dbReference type="EMBL" id="VAX40338.1"/>
    </source>
</evidence>
<keyword evidence="3" id="KW-0378">Hydrolase</keyword>